<feature type="domain" description="F5/8 type C" evidence="4">
    <location>
        <begin position="416"/>
        <end position="549"/>
    </location>
</feature>
<sequence length="549" mass="60881">MRAAARSLGLWMLMGAVAAHAQQFDKLGFFVGDATPATAAPQYRSFVDIVQQIPHSTNVFVDYREPIWSPGTYDPKWRNNATWAAGNLARLCSAEHLNRLDAQGRPDLIPIVSVGLTDDPTVFQLDLPEGDPNRGVYSETAAVAMMNDVAAGKYDLENPATGRHRVWPAIFDAFKNQGFAKIYLRIGWEQNGNWYGWRVRSEATRAAYIAAWRHVANLAHAYANTHGMVIETMWSPSASYANYGLTEESSYPGDEYVDIVAPTHYSPIWNPTRSRDKSAYHDWSSGQNVTLAEWLANPANRRAIWDHPAADYWNPRRGWGLPAAIEFALARSKRFGLSETGTGAFGVTRNGGGPVDEGDYPLYLGERLAAGVQRGLQLEVVEIWPQASGSDRLTFLSGERPLEASGWRQFGRMLAVTEAPVNLARGRRAYPSTTESSTYSPVNVTDGSAATSWRSVAGQDKQWIYVDLGQSYAISRVRLTWDSAHASEYMIQTMLAPNNWATIYRTSSGDGGIDDIRGLGGASRYIRVFALRRGTTARNYGLKEFEIYP</sequence>
<organism evidence="5 6">
    <name type="scientific">Steroidobacter gossypii</name>
    <dbReference type="NCBI Taxonomy" id="2805490"/>
    <lineage>
        <taxon>Bacteria</taxon>
        <taxon>Pseudomonadati</taxon>
        <taxon>Pseudomonadota</taxon>
        <taxon>Gammaproteobacteria</taxon>
        <taxon>Steroidobacterales</taxon>
        <taxon>Steroidobacteraceae</taxon>
        <taxon>Steroidobacter</taxon>
    </lineage>
</organism>
<reference evidence="5 6" key="1">
    <citation type="journal article" date="2021" name="Int. J. Syst. Evol. Microbiol.">
        <title>Steroidobacter gossypii sp. nov., isolated from soil of cotton cropping field.</title>
        <authorList>
            <person name="Huang R."/>
            <person name="Yang S."/>
            <person name="Zhen C."/>
            <person name="Liu W."/>
        </authorList>
    </citation>
    <scope>NUCLEOTIDE SEQUENCE [LARGE SCALE GENOMIC DNA]</scope>
    <source>
        <strain evidence="5 6">S1-65</strain>
    </source>
</reference>
<dbReference type="InterPro" id="IPR000421">
    <property type="entry name" value="FA58C"/>
</dbReference>
<name>A0ABS1WXD5_9GAMM</name>
<dbReference type="Proteomes" id="UP000661077">
    <property type="component" value="Unassembled WGS sequence"/>
</dbReference>
<keyword evidence="1" id="KW-0378">Hydrolase</keyword>
<keyword evidence="6" id="KW-1185">Reference proteome</keyword>
<evidence type="ECO:0000256" key="1">
    <source>
        <dbReference type="ARBA" id="ARBA00022801"/>
    </source>
</evidence>
<evidence type="ECO:0000259" key="4">
    <source>
        <dbReference type="PROSITE" id="PS50022"/>
    </source>
</evidence>
<comment type="caution">
    <text evidence="5">The sequence shown here is derived from an EMBL/GenBank/DDBJ whole genome shotgun (WGS) entry which is preliminary data.</text>
</comment>
<dbReference type="Pfam" id="PF22633">
    <property type="entry name" value="F5_F8_type_C_2"/>
    <property type="match status" value="1"/>
</dbReference>
<dbReference type="Gene3D" id="2.60.120.260">
    <property type="entry name" value="Galactose-binding domain-like"/>
    <property type="match status" value="1"/>
</dbReference>
<protein>
    <submittedName>
        <fullName evidence="5">Discoidin domain-containing protein</fullName>
    </submittedName>
</protein>
<proteinExistence type="predicted"/>
<evidence type="ECO:0000256" key="2">
    <source>
        <dbReference type="ARBA" id="ARBA00023295"/>
    </source>
</evidence>
<dbReference type="Pfam" id="PF02156">
    <property type="entry name" value="Glyco_hydro_26"/>
    <property type="match status" value="1"/>
</dbReference>
<evidence type="ECO:0000313" key="6">
    <source>
        <dbReference type="Proteomes" id="UP000661077"/>
    </source>
</evidence>
<dbReference type="InterPro" id="IPR008979">
    <property type="entry name" value="Galactose-bd-like_sf"/>
</dbReference>
<gene>
    <name evidence="5" type="ORF">JM946_12725</name>
</gene>
<dbReference type="PROSITE" id="PS50022">
    <property type="entry name" value="FA58C_3"/>
    <property type="match status" value="1"/>
</dbReference>
<evidence type="ECO:0000256" key="3">
    <source>
        <dbReference type="SAM" id="SignalP"/>
    </source>
</evidence>
<dbReference type="InterPro" id="IPR022790">
    <property type="entry name" value="GH26_dom"/>
</dbReference>
<dbReference type="SUPFAM" id="SSF49785">
    <property type="entry name" value="Galactose-binding domain-like"/>
    <property type="match status" value="1"/>
</dbReference>
<feature type="chain" id="PRO_5045677019" evidence="3">
    <location>
        <begin position="22"/>
        <end position="549"/>
    </location>
</feature>
<dbReference type="InterPro" id="IPR017853">
    <property type="entry name" value="GH"/>
</dbReference>
<dbReference type="EMBL" id="JAEVLS010000002">
    <property type="protein sequence ID" value="MBM0105623.1"/>
    <property type="molecule type" value="Genomic_DNA"/>
</dbReference>
<accession>A0ABS1WXD5</accession>
<dbReference type="Gene3D" id="3.20.20.80">
    <property type="entry name" value="Glycosidases"/>
    <property type="match status" value="1"/>
</dbReference>
<dbReference type="RefSeq" id="WP_203167657.1">
    <property type="nucleotide sequence ID" value="NZ_JAEVLS010000002.1"/>
</dbReference>
<keyword evidence="2" id="KW-0326">Glycosidase</keyword>
<feature type="signal peptide" evidence="3">
    <location>
        <begin position="1"/>
        <end position="21"/>
    </location>
</feature>
<keyword evidence="3" id="KW-0732">Signal</keyword>
<evidence type="ECO:0000313" key="5">
    <source>
        <dbReference type="EMBL" id="MBM0105623.1"/>
    </source>
</evidence>
<dbReference type="SUPFAM" id="SSF51445">
    <property type="entry name" value="(Trans)glycosidases"/>
    <property type="match status" value="1"/>
</dbReference>